<dbReference type="PROSITE" id="PS50928">
    <property type="entry name" value="ABC_TM1"/>
    <property type="match status" value="2"/>
</dbReference>
<feature type="transmembrane region" description="Helical" evidence="8">
    <location>
        <begin position="455"/>
        <end position="479"/>
    </location>
</feature>
<comment type="similarity">
    <text evidence="8">Belongs to the binding-protein-dependent transport system permease family.</text>
</comment>
<sequence>MTTLITDDTRRELAGTPTPPPPAASTRRFRRPRTGTPLLAAVLGVVLFLGILWPLVMLLVSAFRSGTPLEAATWTLSGFAALGENLTRGDALLNSIVLAVATTILGVGLALGLALLERTNARGRFLIRPLVLISVSTSAMFYAMGYSQLANGYTGLLNVWIRDLTGHGPVIDIESWYGLILVDSLHASAFVYLFLVGPVSKLNATYEEAAAMSGAGQWRTLRTITAPLLTPILLSATLVGLVSGLQSFDGPLILGGPADLSFLGTRMWSLINDHNPPLYAQAGAIAVVVLVALLALTAVQSRILRHRTFVSVTGKNFQGARWDLRGARGVGGIAIGVYAVFAVALPFLALILTSFQPFPGVWQGLSLRNYELLGENPNVGPAVTNTVIISAVGGAIATVLAVTIATLVPRISRWAAGGFRAVTIIPLAMPGIVAAIAVSWAYAAVPGLRALYGTIWLMIIAVTVAVLPVTVQIAAGATAQLGGDLEEAARMSGAGPLRTLVTINLPLILPSLIGSWLISAVLISGNLDAPLILSDQDTQTLSTLTYQMFSNQNQGQAAALLTLLIVGLLIAGLIVGVLHRITVRRLRRPAGDTGAASPSTPASPPAESVGIE</sequence>
<dbReference type="InterPro" id="IPR035906">
    <property type="entry name" value="MetI-like_sf"/>
</dbReference>
<feature type="transmembrane region" description="Helical" evidence="8">
    <location>
        <begin position="92"/>
        <end position="116"/>
    </location>
</feature>
<comment type="subcellular location">
    <subcellularLocation>
        <location evidence="1">Cell inner membrane</location>
        <topology evidence="1">Multi-pass membrane protein</topology>
    </subcellularLocation>
    <subcellularLocation>
        <location evidence="8">Cell membrane</location>
        <topology evidence="8">Multi-pass membrane protein</topology>
    </subcellularLocation>
</comment>
<keyword evidence="2 8" id="KW-0813">Transport</keyword>
<accession>A0A7K3LSZ5</accession>
<feature type="transmembrane region" description="Helical" evidence="8">
    <location>
        <begin position="387"/>
        <end position="409"/>
    </location>
</feature>
<name>A0A7K3LSZ5_9ACTN</name>
<feature type="compositionally biased region" description="Low complexity" evidence="9">
    <location>
        <begin position="595"/>
        <end position="612"/>
    </location>
</feature>
<feature type="transmembrane region" description="Helical" evidence="8">
    <location>
        <begin position="557"/>
        <end position="578"/>
    </location>
</feature>
<evidence type="ECO:0000259" key="10">
    <source>
        <dbReference type="PROSITE" id="PS50928"/>
    </source>
</evidence>
<dbReference type="CDD" id="cd06261">
    <property type="entry name" value="TM_PBP2"/>
    <property type="match status" value="2"/>
</dbReference>
<feature type="transmembrane region" description="Helical" evidence="8">
    <location>
        <begin position="228"/>
        <end position="248"/>
    </location>
</feature>
<dbReference type="Pfam" id="PF00528">
    <property type="entry name" value="BPD_transp_1"/>
    <property type="match status" value="2"/>
</dbReference>
<organism evidence="11 12">
    <name type="scientific">Gordonia desulfuricans</name>
    <dbReference type="NCBI Taxonomy" id="89051"/>
    <lineage>
        <taxon>Bacteria</taxon>
        <taxon>Bacillati</taxon>
        <taxon>Actinomycetota</taxon>
        <taxon>Actinomycetes</taxon>
        <taxon>Mycobacteriales</taxon>
        <taxon>Gordoniaceae</taxon>
        <taxon>Gordonia</taxon>
    </lineage>
</organism>
<feature type="transmembrane region" description="Helical" evidence="8">
    <location>
        <begin position="421"/>
        <end position="443"/>
    </location>
</feature>
<evidence type="ECO:0000256" key="1">
    <source>
        <dbReference type="ARBA" id="ARBA00004429"/>
    </source>
</evidence>
<feature type="domain" description="ABC transmembrane type-1" evidence="10">
    <location>
        <begin position="92"/>
        <end position="300"/>
    </location>
</feature>
<dbReference type="GO" id="GO:0005886">
    <property type="term" value="C:plasma membrane"/>
    <property type="evidence" value="ECO:0007669"/>
    <property type="project" value="UniProtKB-SubCell"/>
</dbReference>
<feature type="domain" description="ABC transmembrane type-1" evidence="10">
    <location>
        <begin position="383"/>
        <end position="575"/>
    </location>
</feature>
<feature type="transmembrane region" description="Helical" evidence="8">
    <location>
        <begin position="176"/>
        <end position="195"/>
    </location>
</feature>
<dbReference type="Gene3D" id="1.10.3720.10">
    <property type="entry name" value="MetI-like"/>
    <property type="match status" value="2"/>
</dbReference>
<dbReference type="InterPro" id="IPR000515">
    <property type="entry name" value="MetI-like"/>
</dbReference>
<evidence type="ECO:0000256" key="8">
    <source>
        <dbReference type="RuleBase" id="RU363032"/>
    </source>
</evidence>
<evidence type="ECO:0000256" key="5">
    <source>
        <dbReference type="ARBA" id="ARBA00022692"/>
    </source>
</evidence>
<gene>
    <name evidence="11" type="ORF">GYA93_17350</name>
</gene>
<dbReference type="PANTHER" id="PTHR43357:SF4">
    <property type="entry name" value="INNER MEMBRANE ABC TRANSPORTER PERMEASE PROTEIN YDCV"/>
    <property type="match status" value="1"/>
</dbReference>
<feature type="transmembrane region" description="Helical" evidence="8">
    <location>
        <begin position="125"/>
        <end position="144"/>
    </location>
</feature>
<evidence type="ECO:0000256" key="4">
    <source>
        <dbReference type="ARBA" id="ARBA00022519"/>
    </source>
</evidence>
<dbReference type="Proteomes" id="UP000466307">
    <property type="component" value="Unassembled WGS sequence"/>
</dbReference>
<reference evidence="11 12" key="1">
    <citation type="submission" date="2020-01" db="EMBL/GenBank/DDBJ databases">
        <title>Investigation of new actinobacteria for the biodesulphurisation of diesel fuel.</title>
        <authorList>
            <person name="Athi Narayanan S.M."/>
        </authorList>
    </citation>
    <scope>NUCLEOTIDE SEQUENCE [LARGE SCALE GENOMIC DNA]</scope>
    <source>
        <strain evidence="11 12">213E</strain>
    </source>
</reference>
<keyword evidence="5 8" id="KW-0812">Transmembrane</keyword>
<evidence type="ECO:0000256" key="7">
    <source>
        <dbReference type="ARBA" id="ARBA00023136"/>
    </source>
</evidence>
<evidence type="ECO:0000256" key="6">
    <source>
        <dbReference type="ARBA" id="ARBA00022989"/>
    </source>
</evidence>
<dbReference type="AlphaFoldDB" id="A0A7K3LSZ5"/>
<feature type="region of interest" description="Disordered" evidence="9">
    <location>
        <begin position="589"/>
        <end position="612"/>
    </location>
</feature>
<dbReference type="PANTHER" id="PTHR43357">
    <property type="entry name" value="INNER MEMBRANE ABC TRANSPORTER PERMEASE PROTEIN YDCV"/>
    <property type="match status" value="1"/>
</dbReference>
<proteinExistence type="inferred from homology"/>
<evidence type="ECO:0000313" key="12">
    <source>
        <dbReference type="Proteomes" id="UP000466307"/>
    </source>
</evidence>
<evidence type="ECO:0000256" key="9">
    <source>
        <dbReference type="SAM" id="MobiDB-lite"/>
    </source>
</evidence>
<evidence type="ECO:0000256" key="3">
    <source>
        <dbReference type="ARBA" id="ARBA00022475"/>
    </source>
</evidence>
<feature type="transmembrane region" description="Helical" evidence="8">
    <location>
        <begin position="330"/>
        <end position="352"/>
    </location>
</feature>
<dbReference type="SUPFAM" id="SSF161098">
    <property type="entry name" value="MetI-like"/>
    <property type="match status" value="2"/>
</dbReference>
<feature type="transmembrane region" description="Helical" evidence="8">
    <location>
        <begin position="38"/>
        <end position="60"/>
    </location>
</feature>
<feature type="transmembrane region" description="Helical" evidence="8">
    <location>
        <begin position="500"/>
        <end position="523"/>
    </location>
</feature>
<dbReference type="GO" id="GO:0055085">
    <property type="term" value="P:transmembrane transport"/>
    <property type="evidence" value="ECO:0007669"/>
    <property type="project" value="InterPro"/>
</dbReference>
<keyword evidence="6 8" id="KW-1133">Transmembrane helix</keyword>
<evidence type="ECO:0000313" key="11">
    <source>
        <dbReference type="EMBL" id="NDK91332.1"/>
    </source>
</evidence>
<keyword evidence="7 8" id="KW-0472">Membrane</keyword>
<protein>
    <submittedName>
        <fullName evidence="11">Iron ABC transporter permease</fullName>
    </submittedName>
</protein>
<keyword evidence="4" id="KW-0997">Cell inner membrane</keyword>
<keyword evidence="3" id="KW-1003">Cell membrane</keyword>
<comment type="caution">
    <text evidence="11">The sequence shown here is derived from an EMBL/GenBank/DDBJ whole genome shotgun (WGS) entry which is preliminary data.</text>
</comment>
<evidence type="ECO:0000256" key="2">
    <source>
        <dbReference type="ARBA" id="ARBA00022448"/>
    </source>
</evidence>
<feature type="transmembrane region" description="Helical" evidence="8">
    <location>
        <begin position="278"/>
        <end position="299"/>
    </location>
</feature>
<keyword evidence="12" id="KW-1185">Reference proteome</keyword>
<feature type="region of interest" description="Disordered" evidence="9">
    <location>
        <begin position="1"/>
        <end position="30"/>
    </location>
</feature>
<dbReference type="EMBL" id="JAADZU010000064">
    <property type="protein sequence ID" value="NDK91332.1"/>
    <property type="molecule type" value="Genomic_DNA"/>
</dbReference>
<dbReference type="RefSeq" id="WP_059039305.1">
    <property type="nucleotide sequence ID" value="NZ_JAADZU010000064.1"/>
</dbReference>